<proteinExistence type="predicted"/>
<dbReference type="Proteomes" id="UP001145145">
    <property type="component" value="Unassembled WGS sequence"/>
</dbReference>
<reference evidence="3 5" key="5">
    <citation type="journal article" date="2023" name="Int. J. Syst. Evol. Microbiol.">
        <title>Sellimonas catena sp. nov., isolated from human faeces.</title>
        <authorList>
            <person name="Hisatomi A."/>
            <person name="Ohkuma M."/>
            <person name="Sakamoto M."/>
        </authorList>
    </citation>
    <scope>NUCLEOTIDE SEQUENCE</scope>
    <source>
        <strain evidence="2 5">12EGH17</strain>
        <strain evidence="3">18CBH55</strain>
    </source>
</reference>
<evidence type="ECO:0000313" key="4">
    <source>
        <dbReference type="Proteomes" id="UP001145094"/>
    </source>
</evidence>
<dbReference type="SMART" id="SM01012">
    <property type="entry name" value="ANTAR"/>
    <property type="match status" value="1"/>
</dbReference>
<dbReference type="Gene3D" id="1.10.10.10">
    <property type="entry name" value="Winged helix-like DNA-binding domain superfamily/Winged helix DNA-binding domain"/>
    <property type="match status" value="1"/>
</dbReference>
<reference evidence="3" key="4">
    <citation type="submission" date="2022-11" db="EMBL/GenBank/DDBJ databases">
        <title>Draft genome sequence of Sellimonas catena strain 18CBH55.</title>
        <authorList>
            <person name="Atsushi H."/>
            <person name="Moriya O."/>
            <person name="Mitsuo S."/>
        </authorList>
    </citation>
    <scope>NUCLEOTIDE SEQUENCE</scope>
    <source>
        <strain evidence="3">18CBH55</strain>
    </source>
</reference>
<sequence length="184" mass="21161">MGSIIIALPRQETARKIKEILLRHGFGDTIAVSTAAAALQEIGRLSHGIVISGTKLPDMDYTDLLDCLPRYFDLLLLDTTQNVSHRRQPGLVAVTMPVKAYEFIDTVNMMLQNLDRQVVKRKDNKPKRTEKEENYIRNAKYVLMERNHMTEEEAFRYIQKSSMDTGRNMVETAQMILTLIYNEI</sequence>
<gene>
    <name evidence="2" type="ORF">Selli1_08430</name>
    <name evidence="3" type="ORF">Selli2_09710</name>
</gene>
<dbReference type="AlphaFoldDB" id="A0A9W6CBJ1"/>
<dbReference type="Proteomes" id="UP001145094">
    <property type="component" value="Unassembled WGS sequence"/>
</dbReference>
<dbReference type="PROSITE" id="PS50921">
    <property type="entry name" value="ANTAR"/>
    <property type="match status" value="1"/>
</dbReference>
<protein>
    <submittedName>
        <fullName evidence="3">Response regulator</fullName>
    </submittedName>
</protein>
<dbReference type="EMBL" id="BSCH01000005">
    <property type="protein sequence ID" value="GLG89544.1"/>
    <property type="molecule type" value="Genomic_DNA"/>
</dbReference>
<evidence type="ECO:0000313" key="2">
    <source>
        <dbReference type="EMBL" id="GLG03669.1"/>
    </source>
</evidence>
<dbReference type="Pfam" id="PF03861">
    <property type="entry name" value="ANTAR"/>
    <property type="match status" value="1"/>
</dbReference>
<evidence type="ECO:0000313" key="5">
    <source>
        <dbReference type="Proteomes" id="UP001145145"/>
    </source>
</evidence>
<evidence type="ECO:0000259" key="1">
    <source>
        <dbReference type="PROSITE" id="PS50921"/>
    </source>
</evidence>
<dbReference type="InterPro" id="IPR005561">
    <property type="entry name" value="ANTAR"/>
</dbReference>
<dbReference type="GO" id="GO:0003723">
    <property type="term" value="F:RNA binding"/>
    <property type="evidence" value="ECO:0007669"/>
    <property type="project" value="InterPro"/>
</dbReference>
<dbReference type="SUPFAM" id="SSF52172">
    <property type="entry name" value="CheY-like"/>
    <property type="match status" value="1"/>
</dbReference>
<feature type="domain" description="ANTAR" evidence="1">
    <location>
        <begin position="116"/>
        <end position="177"/>
    </location>
</feature>
<dbReference type="RefSeq" id="WP_281844651.1">
    <property type="nucleotide sequence ID" value="NZ_BSBO01000006.1"/>
</dbReference>
<dbReference type="InterPro" id="IPR036388">
    <property type="entry name" value="WH-like_DNA-bd_sf"/>
</dbReference>
<reference evidence="2" key="2">
    <citation type="submission" date="2022-11" db="EMBL/GenBank/DDBJ databases">
        <title>Draft genome sequence of Sellimonas catena strain 12EGH17.</title>
        <authorList>
            <person name="Atsushi H."/>
            <person name="Moriya O."/>
            <person name="Mitsuo S."/>
        </authorList>
    </citation>
    <scope>NUCLEOTIDE SEQUENCE</scope>
    <source>
        <strain evidence="2">12EGH17</strain>
    </source>
</reference>
<evidence type="ECO:0000313" key="3">
    <source>
        <dbReference type="EMBL" id="GLG89544.1"/>
    </source>
</evidence>
<name>A0A9W6CBJ1_9FIRM</name>
<reference evidence="3" key="3">
    <citation type="submission" date="2022-11" db="EMBL/GenBank/DDBJ databases">
        <title>Draft genome sequence of Sellimonas catena strain 18CBH55.</title>
        <authorList>
            <person name="Hisatomi A."/>
            <person name="Ohkuma M."/>
            <person name="Sakamoto M."/>
        </authorList>
    </citation>
    <scope>NUCLEOTIDE SEQUENCE</scope>
    <source>
        <strain evidence="3">18CBH55</strain>
    </source>
</reference>
<keyword evidence="5" id="KW-1185">Reference proteome</keyword>
<dbReference type="EMBL" id="BSBO01000006">
    <property type="protein sequence ID" value="GLG03669.1"/>
    <property type="molecule type" value="Genomic_DNA"/>
</dbReference>
<accession>A0A9W6CBJ1</accession>
<organism evidence="3 4">
    <name type="scientific">Sellimonas catena</name>
    <dbReference type="NCBI Taxonomy" id="2994035"/>
    <lineage>
        <taxon>Bacteria</taxon>
        <taxon>Bacillati</taxon>
        <taxon>Bacillota</taxon>
        <taxon>Clostridia</taxon>
        <taxon>Lachnospirales</taxon>
        <taxon>Lachnospiraceae</taxon>
        <taxon>Sellimonas</taxon>
    </lineage>
</organism>
<dbReference type="InterPro" id="IPR011006">
    <property type="entry name" value="CheY-like_superfamily"/>
</dbReference>
<reference evidence="2" key="1">
    <citation type="submission" date="2022-11" db="EMBL/GenBank/DDBJ databases">
        <title>Draft genome sequence of Sellimonas catena strain 12EGH17.</title>
        <authorList>
            <person name="Hisatomi A."/>
            <person name="Ohkuma M."/>
            <person name="Sakamoto M."/>
        </authorList>
    </citation>
    <scope>NUCLEOTIDE SEQUENCE</scope>
    <source>
        <strain evidence="2">12EGH17</strain>
    </source>
</reference>
<comment type="caution">
    <text evidence="3">The sequence shown here is derived from an EMBL/GenBank/DDBJ whole genome shotgun (WGS) entry which is preliminary data.</text>
</comment>